<organism evidence="3 4">
    <name type="scientific">Dictyobacter arantiisoli</name>
    <dbReference type="NCBI Taxonomy" id="2014874"/>
    <lineage>
        <taxon>Bacteria</taxon>
        <taxon>Bacillati</taxon>
        <taxon>Chloroflexota</taxon>
        <taxon>Ktedonobacteria</taxon>
        <taxon>Ktedonobacterales</taxon>
        <taxon>Dictyobacteraceae</taxon>
        <taxon>Dictyobacter</taxon>
    </lineage>
</organism>
<dbReference type="InterPro" id="IPR011008">
    <property type="entry name" value="Dimeric_a/b-barrel"/>
</dbReference>
<sequence>MIVYCFGKVVLMENRATFICQIRALRPGFADEMLPEELAAMQAHSEYLDQLKQETTFYLIGPCLDRAFGIVIFEADSLEAAHEMMAHDPSVERGVMSFEVHPFKISFWQPPQN</sequence>
<evidence type="ECO:0000313" key="4">
    <source>
        <dbReference type="Proteomes" id="UP000322530"/>
    </source>
</evidence>
<reference evidence="3 4" key="1">
    <citation type="submission" date="2019-01" db="EMBL/GenBank/DDBJ databases">
        <title>Draft genome sequence of Dictyobacter sp. Uno17.</title>
        <authorList>
            <person name="Wang C.M."/>
            <person name="Zheng Y."/>
            <person name="Sakai Y."/>
            <person name="Abe K."/>
            <person name="Yokota A."/>
            <person name="Yabe S."/>
        </authorList>
    </citation>
    <scope>NUCLEOTIDE SEQUENCE [LARGE SCALE GENOMIC DNA]</scope>
    <source>
        <strain evidence="3 4">Uno17</strain>
    </source>
</reference>
<dbReference type="AlphaFoldDB" id="A0A5A5TH20"/>
<evidence type="ECO:0000256" key="1">
    <source>
        <dbReference type="ARBA" id="ARBA00007689"/>
    </source>
</evidence>
<keyword evidence="4" id="KW-1185">Reference proteome</keyword>
<comment type="caution">
    <text evidence="3">The sequence shown here is derived from an EMBL/GenBank/DDBJ whole genome shotgun (WGS) entry which is preliminary data.</text>
</comment>
<dbReference type="Pfam" id="PF03795">
    <property type="entry name" value="YCII"/>
    <property type="match status" value="1"/>
</dbReference>
<dbReference type="Proteomes" id="UP000322530">
    <property type="component" value="Unassembled WGS sequence"/>
</dbReference>
<feature type="domain" description="YCII-related" evidence="2">
    <location>
        <begin position="33"/>
        <end position="104"/>
    </location>
</feature>
<evidence type="ECO:0000259" key="2">
    <source>
        <dbReference type="Pfam" id="PF03795"/>
    </source>
</evidence>
<protein>
    <recommendedName>
        <fullName evidence="2">YCII-related domain-containing protein</fullName>
    </recommendedName>
</protein>
<dbReference type="PANTHER" id="PTHR37828:SF1">
    <property type="entry name" value="YCII-RELATED DOMAIN-CONTAINING PROTEIN"/>
    <property type="match status" value="1"/>
</dbReference>
<dbReference type="EMBL" id="BIXY01000078">
    <property type="protein sequence ID" value="GCF10667.1"/>
    <property type="molecule type" value="Genomic_DNA"/>
</dbReference>
<dbReference type="Gene3D" id="3.30.70.1060">
    <property type="entry name" value="Dimeric alpha+beta barrel"/>
    <property type="match status" value="1"/>
</dbReference>
<name>A0A5A5TH20_9CHLR</name>
<comment type="similarity">
    <text evidence="1">Belongs to the YciI family.</text>
</comment>
<proteinExistence type="inferred from homology"/>
<evidence type="ECO:0000313" key="3">
    <source>
        <dbReference type="EMBL" id="GCF10667.1"/>
    </source>
</evidence>
<accession>A0A5A5TH20</accession>
<gene>
    <name evidence="3" type="ORF">KDI_42310</name>
</gene>
<dbReference type="OrthoDB" id="6928805at2"/>
<dbReference type="SUPFAM" id="SSF54909">
    <property type="entry name" value="Dimeric alpha+beta barrel"/>
    <property type="match status" value="1"/>
</dbReference>
<dbReference type="PANTHER" id="PTHR37828">
    <property type="entry name" value="GSR2449 PROTEIN"/>
    <property type="match status" value="1"/>
</dbReference>
<dbReference type="InterPro" id="IPR005545">
    <property type="entry name" value="YCII"/>
</dbReference>